<protein>
    <recommendedName>
        <fullName evidence="3">ROK family protein</fullName>
    </recommendedName>
</protein>
<name>A0A1F6DMD5_9BACT</name>
<dbReference type="STRING" id="1798491.A3C87_01210"/>
<dbReference type="SUPFAM" id="SSF53067">
    <property type="entry name" value="Actin-like ATPase domain"/>
    <property type="match status" value="1"/>
</dbReference>
<evidence type="ECO:0000313" key="2">
    <source>
        <dbReference type="Proteomes" id="UP000176511"/>
    </source>
</evidence>
<dbReference type="InterPro" id="IPR043129">
    <property type="entry name" value="ATPase_NBD"/>
</dbReference>
<evidence type="ECO:0008006" key="3">
    <source>
        <dbReference type="Google" id="ProtNLM"/>
    </source>
</evidence>
<dbReference type="CDD" id="cd23763">
    <property type="entry name" value="ASKHA_ATPase_ROK"/>
    <property type="match status" value="1"/>
</dbReference>
<reference evidence="1 2" key="1">
    <citation type="journal article" date="2016" name="Nat. Commun.">
        <title>Thousands of microbial genomes shed light on interconnected biogeochemical processes in an aquifer system.</title>
        <authorList>
            <person name="Anantharaman K."/>
            <person name="Brown C.T."/>
            <person name="Hug L.A."/>
            <person name="Sharon I."/>
            <person name="Castelle C.J."/>
            <person name="Probst A.J."/>
            <person name="Thomas B.C."/>
            <person name="Singh A."/>
            <person name="Wilkins M.J."/>
            <person name="Karaoz U."/>
            <person name="Brodie E.L."/>
            <person name="Williams K.H."/>
            <person name="Hubbard S.S."/>
            <person name="Banfield J.F."/>
        </authorList>
    </citation>
    <scope>NUCLEOTIDE SEQUENCE [LARGE SCALE GENOMIC DNA]</scope>
</reference>
<dbReference type="EMBL" id="MFLE01000009">
    <property type="protein sequence ID" value="OGG62192.1"/>
    <property type="molecule type" value="Genomic_DNA"/>
</dbReference>
<organism evidence="1 2">
    <name type="scientific">Candidatus Kaiserbacteria bacterium RIFCSPHIGHO2_02_FULL_49_34</name>
    <dbReference type="NCBI Taxonomy" id="1798491"/>
    <lineage>
        <taxon>Bacteria</taxon>
        <taxon>Candidatus Kaiseribacteriota</taxon>
    </lineage>
</organism>
<dbReference type="AlphaFoldDB" id="A0A1F6DMD5"/>
<proteinExistence type="predicted"/>
<dbReference type="Gene3D" id="3.30.420.40">
    <property type="match status" value="2"/>
</dbReference>
<comment type="caution">
    <text evidence="1">The sequence shown here is derived from an EMBL/GenBank/DDBJ whole genome shotgun (WGS) entry which is preliminary data.</text>
</comment>
<dbReference type="InterPro" id="IPR000600">
    <property type="entry name" value="ROK"/>
</dbReference>
<accession>A0A1F6DMD5</accession>
<dbReference type="Proteomes" id="UP000176511">
    <property type="component" value="Unassembled WGS sequence"/>
</dbReference>
<evidence type="ECO:0000313" key="1">
    <source>
        <dbReference type="EMBL" id="OGG62192.1"/>
    </source>
</evidence>
<sequence>MIIAIDIGGATLKVASYEHDALSVPLRRTTPREFAAGFSLIKDLVRQAAGEGIIDAIVIGVRGILAEDGRRIERDTVLLNWVGKPLSYLLEHEFKVPVTLAPASMCAAHADTHAEPSMYFNVGAGVSAATHEKAIHSHDMLDALDATIGGLAVTGRRGVHPYEIPLDDTYWRHAADYLAHGIAQLAKEEKVSIVVLGGAMILGYPKISIPDTIQSVHKLIGADSSPTIVPTRHGDNVVLVGAVRLLI</sequence>
<dbReference type="Pfam" id="PF00480">
    <property type="entry name" value="ROK"/>
    <property type="match status" value="1"/>
</dbReference>
<gene>
    <name evidence="1" type="ORF">A3C87_01210</name>
</gene>